<sequence length="504" mass="52489">MGTGFEGQSCHSGLVTAPAPATPTVSAARTARLVGDVAASRPAYRALADALRLAVADGRIPVGTRLPSERDLTGPLGVSRTTVTRAYDVLRESGYLTSRRGSGSVATLPSAPLRRGTGGLYPADVAEGVIDLTCAATRAPAGVVEAYERAVERLPSYLSGAGYLTHGVPDLREAIAQRYRDRGLPTSADDVLVTSGAVAGLGVVARALMRPGDRVVVEDPTYPNTVDALRAAGARLRPLVVDPDGWDLDEAERTVEAAAGRAAVLIPDFHNPTGALMPDEQRARLARALTAAGTTPVVDETIAEIDLDGGPPVLPFAAHAAAAVTIGSASKSHWGGLRTGWVRAPRGALRPLVEARVSGDLGAPVLEQLVLAELMQRSPGLTPERRDDLVAARAALVAALADTLPEVRCLVPRGGLSLWCELPADLSSTALAAAAEDEGLLVAAGPRFAVDGGLDRWLRLPHVLPPASMVEAVHRLARAAGRVRSGRTVARRGTRARPRRPLVA</sequence>
<keyword evidence="8" id="KW-0032">Aminotransferase</keyword>
<dbReference type="InterPro" id="IPR015424">
    <property type="entry name" value="PyrdxlP-dep_Trfase"/>
</dbReference>
<keyword evidence="9" id="KW-1185">Reference proteome</keyword>
<proteinExistence type="inferred from homology"/>
<dbReference type="PRINTS" id="PR00035">
    <property type="entry name" value="HTHGNTR"/>
</dbReference>
<dbReference type="Gene3D" id="3.40.640.10">
    <property type="entry name" value="Type I PLP-dependent aspartate aminotransferase-like (Major domain)"/>
    <property type="match status" value="1"/>
</dbReference>
<dbReference type="PROSITE" id="PS50949">
    <property type="entry name" value="HTH_GNTR"/>
    <property type="match status" value="1"/>
</dbReference>
<dbReference type="CDD" id="cd07377">
    <property type="entry name" value="WHTH_GntR"/>
    <property type="match status" value="1"/>
</dbReference>
<dbReference type="InterPro" id="IPR004839">
    <property type="entry name" value="Aminotransferase_I/II_large"/>
</dbReference>
<evidence type="ECO:0000313" key="8">
    <source>
        <dbReference type="EMBL" id="MBM6399090.1"/>
    </source>
</evidence>
<dbReference type="Pfam" id="PF00392">
    <property type="entry name" value="GntR"/>
    <property type="match status" value="1"/>
</dbReference>
<dbReference type="SUPFAM" id="SSF53383">
    <property type="entry name" value="PLP-dependent transferases"/>
    <property type="match status" value="1"/>
</dbReference>
<keyword evidence="5" id="KW-0804">Transcription</keyword>
<dbReference type="Gene3D" id="1.10.10.10">
    <property type="entry name" value="Winged helix-like DNA-binding domain superfamily/Winged helix DNA-binding domain"/>
    <property type="match status" value="1"/>
</dbReference>
<evidence type="ECO:0000256" key="4">
    <source>
        <dbReference type="ARBA" id="ARBA00023125"/>
    </source>
</evidence>
<gene>
    <name evidence="8" type="ORF">JQN70_01665</name>
</gene>
<name>A0ABS2CGZ9_9MICO</name>
<dbReference type="PANTHER" id="PTHR46577">
    <property type="entry name" value="HTH-TYPE TRANSCRIPTIONAL REGULATORY PROTEIN GABR"/>
    <property type="match status" value="1"/>
</dbReference>
<accession>A0ABS2CGZ9</accession>
<organism evidence="8 9">
    <name type="scientific">Phycicoccus sonneratiae</name>
    <dbReference type="NCBI Taxonomy" id="2807628"/>
    <lineage>
        <taxon>Bacteria</taxon>
        <taxon>Bacillati</taxon>
        <taxon>Actinomycetota</taxon>
        <taxon>Actinomycetes</taxon>
        <taxon>Micrococcales</taxon>
        <taxon>Intrasporangiaceae</taxon>
        <taxon>Phycicoccus</taxon>
    </lineage>
</organism>
<keyword evidence="4" id="KW-0238">DNA-binding</keyword>
<dbReference type="EMBL" id="JAFDVD010000003">
    <property type="protein sequence ID" value="MBM6399090.1"/>
    <property type="molecule type" value="Genomic_DNA"/>
</dbReference>
<evidence type="ECO:0000259" key="7">
    <source>
        <dbReference type="PROSITE" id="PS50949"/>
    </source>
</evidence>
<evidence type="ECO:0000313" key="9">
    <source>
        <dbReference type="Proteomes" id="UP001430172"/>
    </source>
</evidence>
<feature type="domain" description="HTH gntR-type" evidence="7">
    <location>
        <begin position="41"/>
        <end position="109"/>
    </location>
</feature>
<dbReference type="InterPro" id="IPR015421">
    <property type="entry name" value="PyrdxlP-dep_Trfase_major"/>
</dbReference>
<evidence type="ECO:0000256" key="1">
    <source>
        <dbReference type="ARBA" id="ARBA00005384"/>
    </source>
</evidence>
<dbReference type="PANTHER" id="PTHR46577:SF1">
    <property type="entry name" value="HTH-TYPE TRANSCRIPTIONAL REGULATORY PROTEIN GABR"/>
    <property type="match status" value="1"/>
</dbReference>
<feature type="region of interest" description="Disordered" evidence="6">
    <location>
        <begin position="1"/>
        <end position="21"/>
    </location>
</feature>
<keyword evidence="8" id="KW-0808">Transferase</keyword>
<reference evidence="8" key="1">
    <citation type="submission" date="2021-02" db="EMBL/GenBank/DDBJ databases">
        <title>Phycicoccus sp. MQZ13P-5T, whole genome shotgun sequence.</title>
        <authorList>
            <person name="Tuo L."/>
        </authorList>
    </citation>
    <scope>NUCLEOTIDE SEQUENCE</scope>
    <source>
        <strain evidence="8">MQZ13P-5</strain>
    </source>
</reference>
<dbReference type="InterPro" id="IPR051446">
    <property type="entry name" value="HTH_trans_reg/aminotransferase"/>
</dbReference>
<evidence type="ECO:0000256" key="6">
    <source>
        <dbReference type="SAM" id="MobiDB-lite"/>
    </source>
</evidence>
<keyword evidence="3" id="KW-0805">Transcription regulation</keyword>
<evidence type="ECO:0000256" key="3">
    <source>
        <dbReference type="ARBA" id="ARBA00023015"/>
    </source>
</evidence>
<dbReference type="GO" id="GO:0008483">
    <property type="term" value="F:transaminase activity"/>
    <property type="evidence" value="ECO:0007669"/>
    <property type="project" value="UniProtKB-KW"/>
</dbReference>
<keyword evidence="2" id="KW-0663">Pyridoxal phosphate</keyword>
<dbReference type="Pfam" id="PF00155">
    <property type="entry name" value="Aminotran_1_2"/>
    <property type="match status" value="1"/>
</dbReference>
<dbReference type="SUPFAM" id="SSF46785">
    <property type="entry name" value="Winged helix' DNA-binding domain"/>
    <property type="match status" value="1"/>
</dbReference>
<dbReference type="InterPro" id="IPR036390">
    <property type="entry name" value="WH_DNA-bd_sf"/>
</dbReference>
<evidence type="ECO:0000256" key="5">
    <source>
        <dbReference type="ARBA" id="ARBA00023163"/>
    </source>
</evidence>
<dbReference type="CDD" id="cd00609">
    <property type="entry name" value="AAT_like"/>
    <property type="match status" value="1"/>
</dbReference>
<comment type="similarity">
    <text evidence="1">In the C-terminal section; belongs to the class-I pyridoxal-phosphate-dependent aminotransferase family.</text>
</comment>
<dbReference type="InterPro" id="IPR000524">
    <property type="entry name" value="Tscrpt_reg_HTH_GntR"/>
</dbReference>
<comment type="caution">
    <text evidence="8">The sequence shown here is derived from an EMBL/GenBank/DDBJ whole genome shotgun (WGS) entry which is preliminary data.</text>
</comment>
<dbReference type="InterPro" id="IPR036388">
    <property type="entry name" value="WH-like_DNA-bd_sf"/>
</dbReference>
<dbReference type="SMART" id="SM00345">
    <property type="entry name" value="HTH_GNTR"/>
    <property type="match status" value="1"/>
</dbReference>
<evidence type="ECO:0000256" key="2">
    <source>
        <dbReference type="ARBA" id="ARBA00022898"/>
    </source>
</evidence>
<dbReference type="Proteomes" id="UP001430172">
    <property type="component" value="Unassembled WGS sequence"/>
</dbReference>
<protein>
    <submittedName>
        <fullName evidence="8">PLP-dependent aminotransferase family protein</fullName>
    </submittedName>
</protein>